<keyword evidence="5" id="KW-0804">Transcription</keyword>
<dbReference type="Pfam" id="PF02954">
    <property type="entry name" value="HTH_8"/>
    <property type="match status" value="1"/>
</dbReference>
<dbReference type="PROSITE" id="PS50045">
    <property type="entry name" value="SIGMA54_INTERACT_4"/>
    <property type="match status" value="1"/>
</dbReference>
<keyword evidence="1" id="KW-0547">Nucleotide-binding</keyword>
<protein>
    <submittedName>
        <fullName evidence="8">Sigma-54-dependent Fis family transcriptional regulator</fullName>
    </submittedName>
</protein>
<dbReference type="Pfam" id="PF25601">
    <property type="entry name" value="AAA_lid_14"/>
    <property type="match status" value="1"/>
</dbReference>
<evidence type="ECO:0000259" key="7">
    <source>
        <dbReference type="PROSITE" id="PS50112"/>
    </source>
</evidence>
<dbReference type="InterPro" id="IPR025662">
    <property type="entry name" value="Sigma_54_int_dom_ATP-bd_1"/>
</dbReference>
<evidence type="ECO:0000256" key="3">
    <source>
        <dbReference type="ARBA" id="ARBA00023015"/>
    </source>
</evidence>
<accession>A0A3G1L2G9</accession>
<evidence type="ECO:0000256" key="1">
    <source>
        <dbReference type="ARBA" id="ARBA00022741"/>
    </source>
</evidence>
<feature type="domain" description="PAS" evidence="7">
    <location>
        <begin position="11"/>
        <end position="56"/>
    </location>
</feature>
<dbReference type="Gene3D" id="1.10.10.60">
    <property type="entry name" value="Homeodomain-like"/>
    <property type="match status" value="1"/>
</dbReference>
<proteinExistence type="predicted"/>
<evidence type="ECO:0000256" key="5">
    <source>
        <dbReference type="ARBA" id="ARBA00023163"/>
    </source>
</evidence>
<dbReference type="PANTHER" id="PTHR32071">
    <property type="entry name" value="TRANSCRIPTIONAL REGULATORY PROTEIN"/>
    <property type="match status" value="1"/>
</dbReference>
<evidence type="ECO:0000256" key="4">
    <source>
        <dbReference type="ARBA" id="ARBA00023125"/>
    </source>
</evidence>
<dbReference type="Gene3D" id="1.10.8.60">
    <property type="match status" value="1"/>
</dbReference>
<dbReference type="PROSITE" id="PS00676">
    <property type="entry name" value="SIGMA54_INTERACT_2"/>
    <property type="match status" value="1"/>
</dbReference>
<evidence type="ECO:0000256" key="2">
    <source>
        <dbReference type="ARBA" id="ARBA00022840"/>
    </source>
</evidence>
<dbReference type="Gene3D" id="3.30.450.20">
    <property type="entry name" value="PAS domain"/>
    <property type="match status" value="1"/>
</dbReference>
<dbReference type="InterPro" id="IPR035965">
    <property type="entry name" value="PAS-like_dom_sf"/>
</dbReference>
<dbReference type="Gene3D" id="3.40.50.300">
    <property type="entry name" value="P-loop containing nucleotide triphosphate hydrolases"/>
    <property type="match status" value="1"/>
</dbReference>
<dbReference type="Proteomes" id="UP000323521">
    <property type="component" value="Chromosome"/>
</dbReference>
<dbReference type="InterPro" id="IPR058031">
    <property type="entry name" value="AAA_lid_NorR"/>
</dbReference>
<dbReference type="FunFam" id="3.40.50.300:FF:000006">
    <property type="entry name" value="DNA-binding transcriptional regulator NtrC"/>
    <property type="match status" value="1"/>
</dbReference>
<evidence type="ECO:0000313" key="9">
    <source>
        <dbReference type="Proteomes" id="UP000323521"/>
    </source>
</evidence>
<name>A0A3G1L2G9_FORW1</name>
<dbReference type="Pfam" id="PF08448">
    <property type="entry name" value="PAS_4"/>
    <property type="match status" value="1"/>
</dbReference>
<dbReference type="PROSITE" id="PS00688">
    <property type="entry name" value="SIGMA54_INTERACT_3"/>
    <property type="match status" value="1"/>
</dbReference>
<dbReference type="SMART" id="SM00382">
    <property type="entry name" value="AAA"/>
    <property type="match status" value="1"/>
</dbReference>
<keyword evidence="4" id="KW-0238">DNA-binding</keyword>
<keyword evidence="3" id="KW-0805">Transcription regulation</keyword>
<dbReference type="CDD" id="cd00009">
    <property type="entry name" value="AAA"/>
    <property type="match status" value="1"/>
</dbReference>
<dbReference type="PRINTS" id="PR01590">
    <property type="entry name" value="HTHFIS"/>
</dbReference>
<feature type="domain" description="Sigma-54 factor interaction" evidence="6">
    <location>
        <begin position="165"/>
        <end position="393"/>
    </location>
</feature>
<dbReference type="EMBL" id="CP017634">
    <property type="protein sequence ID" value="ATW28665.1"/>
    <property type="molecule type" value="Genomic_DNA"/>
</dbReference>
<dbReference type="SMART" id="SM00091">
    <property type="entry name" value="PAS"/>
    <property type="match status" value="1"/>
</dbReference>
<dbReference type="InterPro" id="IPR003593">
    <property type="entry name" value="AAA+_ATPase"/>
</dbReference>
<dbReference type="InterPro" id="IPR025944">
    <property type="entry name" value="Sigma_54_int_dom_CS"/>
</dbReference>
<dbReference type="InterPro" id="IPR027417">
    <property type="entry name" value="P-loop_NTPase"/>
</dbReference>
<gene>
    <name evidence="8" type="ORF">DCMF_16345</name>
</gene>
<dbReference type="InterPro" id="IPR000014">
    <property type="entry name" value="PAS"/>
</dbReference>
<dbReference type="CDD" id="cd00130">
    <property type="entry name" value="PAS"/>
    <property type="match status" value="1"/>
</dbReference>
<dbReference type="GO" id="GO:0006355">
    <property type="term" value="P:regulation of DNA-templated transcription"/>
    <property type="evidence" value="ECO:0007669"/>
    <property type="project" value="InterPro"/>
</dbReference>
<dbReference type="SUPFAM" id="SSF55785">
    <property type="entry name" value="PYP-like sensor domain (PAS domain)"/>
    <property type="match status" value="1"/>
</dbReference>
<keyword evidence="2" id="KW-0067">ATP-binding</keyword>
<dbReference type="SUPFAM" id="SSF52540">
    <property type="entry name" value="P-loop containing nucleoside triphosphate hydrolases"/>
    <property type="match status" value="1"/>
</dbReference>
<dbReference type="AlphaFoldDB" id="A0A3G1L2G9"/>
<organism evidence="8 9">
    <name type="scientific">Formimonas warabiya</name>
    <dbReference type="NCBI Taxonomy" id="1761012"/>
    <lineage>
        <taxon>Bacteria</taxon>
        <taxon>Bacillati</taxon>
        <taxon>Bacillota</taxon>
        <taxon>Clostridia</taxon>
        <taxon>Eubacteriales</taxon>
        <taxon>Peptococcaceae</taxon>
        <taxon>Candidatus Formimonas</taxon>
    </lineage>
</organism>
<dbReference type="Pfam" id="PF00158">
    <property type="entry name" value="Sigma54_activat"/>
    <property type="match status" value="1"/>
</dbReference>
<evidence type="ECO:0000313" key="8">
    <source>
        <dbReference type="EMBL" id="ATW28665.1"/>
    </source>
</evidence>
<dbReference type="InterPro" id="IPR002078">
    <property type="entry name" value="Sigma_54_int"/>
</dbReference>
<dbReference type="GO" id="GO:0005524">
    <property type="term" value="F:ATP binding"/>
    <property type="evidence" value="ECO:0007669"/>
    <property type="project" value="UniProtKB-KW"/>
</dbReference>
<keyword evidence="9" id="KW-1185">Reference proteome</keyword>
<dbReference type="PROSITE" id="PS50112">
    <property type="entry name" value="PAS"/>
    <property type="match status" value="1"/>
</dbReference>
<reference evidence="8 9" key="1">
    <citation type="submission" date="2016-10" db="EMBL/GenBank/DDBJ databases">
        <title>Complete Genome Sequence of Peptococcaceae strain DCMF.</title>
        <authorList>
            <person name="Edwards R.J."/>
            <person name="Holland S.I."/>
            <person name="Deshpande N.P."/>
            <person name="Wong Y.K."/>
            <person name="Ertan H."/>
            <person name="Manefield M."/>
            <person name="Russell T.L."/>
            <person name="Lee M.J."/>
        </authorList>
    </citation>
    <scope>NUCLEOTIDE SEQUENCE [LARGE SCALE GENOMIC DNA]</scope>
    <source>
        <strain evidence="8 9">DCMF</strain>
    </source>
</reference>
<dbReference type="NCBIfam" id="TIGR00229">
    <property type="entry name" value="sensory_box"/>
    <property type="match status" value="1"/>
</dbReference>
<dbReference type="InterPro" id="IPR002197">
    <property type="entry name" value="HTH_Fis"/>
</dbReference>
<evidence type="ECO:0000259" key="6">
    <source>
        <dbReference type="PROSITE" id="PS50045"/>
    </source>
</evidence>
<dbReference type="InterPro" id="IPR013656">
    <property type="entry name" value="PAS_4"/>
</dbReference>
<dbReference type="KEGG" id="fwa:DCMF_16345"/>
<dbReference type="GO" id="GO:0043565">
    <property type="term" value="F:sequence-specific DNA binding"/>
    <property type="evidence" value="ECO:0007669"/>
    <property type="project" value="InterPro"/>
</dbReference>
<dbReference type="PANTHER" id="PTHR32071:SF74">
    <property type="entry name" value="TRANSCRIPTIONAL ACTIVATOR ROCR"/>
    <property type="match status" value="1"/>
</dbReference>
<dbReference type="SUPFAM" id="SSF46689">
    <property type="entry name" value="Homeodomain-like"/>
    <property type="match status" value="1"/>
</dbReference>
<dbReference type="InterPro" id="IPR009057">
    <property type="entry name" value="Homeodomain-like_sf"/>
</dbReference>
<dbReference type="InterPro" id="IPR025943">
    <property type="entry name" value="Sigma_54_int_dom_ATP-bd_2"/>
</dbReference>
<sequence length="484" mass="55167">MNRDETKTVLLNEAFKIVLDHIDEGIIVVDAEGKIIYCNEVQLKFDGQKFEDVVGRYSWDVYNFEKKDSTLFKCLQKEEPSKAYVHYYLSRAGQYVRVTGNNFPVKQGSKTLGAVAIDRNLQNSEEMVAKVVELQKTLQEGKRDLAGTLGSGYLPEKRFFSFEDILGESDAIRQSLLWAKSAARSDSPVFLYGETGTGKEMFAQSIHSNSSRNLKPLISINCAAIPENLLEGIIFGTVKGVFTGATDRKGLFEEADGGTLFLDEINSMPLNLQGKLLRALEERKVRRLGGKHEIPVDVRIISSCNSEPTKAVAEKQLRSDLYYRLAVVNIEIPPLRIRKRDIRILVDYFIQCFNIKLKKNIYEISPEIYGHLEEYDWPGNVRQLKHWVECAMNMVPEDQTILIEEYVPQKFNYFFIRESNLGLNIVNHPSVERGVEVSKQIREQEIVKVVDELKRHGGNITKAAKAFGISRQGLQYRMRKLGIK</sequence>
<dbReference type="PROSITE" id="PS00675">
    <property type="entry name" value="SIGMA54_INTERACT_1"/>
    <property type="match status" value="1"/>
</dbReference>